<protein>
    <submittedName>
        <fullName evidence="1">Uncharacterized protein</fullName>
    </submittedName>
</protein>
<dbReference type="AlphaFoldDB" id="A0A6M7WS75"/>
<reference evidence="1 2" key="1">
    <citation type="submission" date="2018-10" db="EMBL/GenBank/DDBJ databases">
        <authorList>
            <person name="Perry B.J."/>
            <person name="Sullivan J.T."/>
            <person name="Murphy R.J.T."/>
            <person name="Ramsay J.P."/>
            <person name="Ronson C.W."/>
        </authorList>
    </citation>
    <scope>NUCLEOTIDE SEQUENCE [LARGE SCALE GENOMIC DNA]</scope>
    <source>
        <strain evidence="1 2">R88b</strain>
    </source>
</reference>
<dbReference type="RefSeq" id="WP_027030182.1">
    <property type="nucleotide sequence ID" value="NZ_CP033367.1"/>
</dbReference>
<dbReference type="Proteomes" id="UP000503017">
    <property type="component" value="Chromosome"/>
</dbReference>
<gene>
    <name evidence="1" type="ORF">EB235_15355</name>
</gene>
<organism evidence="1 2">
    <name type="scientific">Mesorhizobium loti R88b</name>
    <dbReference type="NCBI Taxonomy" id="935548"/>
    <lineage>
        <taxon>Bacteria</taxon>
        <taxon>Pseudomonadati</taxon>
        <taxon>Pseudomonadota</taxon>
        <taxon>Alphaproteobacteria</taxon>
        <taxon>Hyphomicrobiales</taxon>
        <taxon>Phyllobacteriaceae</taxon>
        <taxon>Mesorhizobium</taxon>
    </lineage>
</organism>
<evidence type="ECO:0000313" key="1">
    <source>
        <dbReference type="EMBL" id="QKD02708.1"/>
    </source>
</evidence>
<dbReference type="EMBL" id="CP033367">
    <property type="protein sequence ID" value="QKD02708.1"/>
    <property type="molecule type" value="Genomic_DNA"/>
</dbReference>
<name>A0A6M7WS75_RHILI</name>
<evidence type="ECO:0000313" key="2">
    <source>
        <dbReference type="Proteomes" id="UP000503017"/>
    </source>
</evidence>
<sequence length="59" mass="6453">MVVNIEQALADAILAMRMLRKSIDDHGHLEAMIDFDKVMANAVAEAEKQLVRLQASGSS</sequence>
<accession>A0A6M7WS75</accession>
<proteinExistence type="predicted"/>